<feature type="domain" description="FHA" evidence="2">
    <location>
        <begin position="27"/>
        <end position="77"/>
    </location>
</feature>
<dbReference type="NCBIfam" id="TIGR03354">
    <property type="entry name" value="VI_FHA"/>
    <property type="match status" value="1"/>
</dbReference>
<evidence type="ECO:0000313" key="4">
    <source>
        <dbReference type="Proteomes" id="UP000319255"/>
    </source>
</evidence>
<dbReference type="CDD" id="cd00060">
    <property type="entry name" value="FHA"/>
    <property type="match status" value="1"/>
</dbReference>
<reference evidence="3 4" key="1">
    <citation type="submission" date="2019-06" db="EMBL/GenBank/DDBJ databases">
        <title>A novel bacterium of genus Amaricoccus, isolated from marine sediment.</title>
        <authorList>
            <person name="Huang H."/>
            <person name="Mo K."/>
            <person name="Hu Y."/>
        </authorList>
    </citation>
    <scope>NUCLEOTIDE SEQUENCE [LARGE SCALE GENOMIC DNA]</scope>
    <source>
        <strain evidence="3 4">HB172011</strain>
    </source>
</reference>
<dbReference type="InterPro" id="IPR008984">
    <property type="entry name" value="SMAD_FHA_dom_sf"/>
</dbReference>
<protein>
    <submittedName>
        <fullName evidence="3">Type VI secretion system-associated FHA domain protein TagH</fullName>
    </submittedName>
</protein>
<dbReference type="Pfam" id="PF20232">
    <property type="entry name" value="T6SS_FHA_C"/>
    <property type="match status" value="1"/>
</dbReference>
<dbReference type="OrthoDB" id="273564at2"/>
<feature type="compositionally biased region" description="Gly residues" evidence="1">
    <location>
        <begin position="192"/>
        <end position="205"/>
    </location>
</feature>
<dbReference type="Gene3D" id="2.60.200.20">
    <property type="match status" value="1"/>
</dbReference>
<comment type="caution">
    <text evidence="3">The sequence shown here is derived from an EMBL/GenBank/DDBJ whole genome shotgun (WGS) entry which is preliminary data.</text>
</comment>
<dbReference type="InterPro" id="IPR000253">
    <property type="entry name" value="FHA_dom"/>
</dbReference>
<dbReference type="InterPro" id="IPR017735">
    <property type="entry name" value="T6SS_FHA"/>
</dbReference>
<dbReference type="PROSITE" id="PS50006">
    <property type="entry name" value="FHA_DOMAIN"/>
    <property type="match status" value="1"/>
</dbReference>
<evidence type="ECO:0000256" key="1">
    <source>
        <dbReference type="SAM" id="MobiDB-lite"/>
    </source>
</evidence>
<evidence type="ECO:0000259" key="2">
    <source>
        <dbReference type="PROSITE" id="PS50006"/>
    </source>
</evidence>
<sequence length="450" mass="47978">MSLVLTLVEAPRPQIVRRMSLREDEEIVIGRGAGADWRIEDPDNYVSRAHCTVSGRGGGYMVTDTSSGGLFVDDASRPLGPGRPLALRDGMRLRLGDYVMRVELDAAPAAPPPPGGAARDFDADAFFAAPAAPPPREARPRGLPDPFDPPPSFVPPVDTTPPERRGPPAFDDPFTLDPLPSERVRERPPPRGGGEGGGLGGGGFDWGEPAPAAPEPADAPAQPEDFGAEGFDWGPAAPPAPKPAREPTPEPRPSAAAGPGEDALFAAFLRGLGLDAADAPQGDRLARMEAFGREYRMMAEGLMRLLRLRAEEKGNARLAQTVVGSAEVNPLKFMPTVEDALAVMAQGRAGGFAEAEVAIAGAVRDLAAHHAGTWRGTQAALRRMVDRFDPAAIEKELDELGLLEQLLAGGRRAKLWELYQKRFRAIAESAETRFLGEVGADFRDAYEGEK</sequence>
<accession>A0A501WL35</accession>
<feature type="region of interest" description="Disordered" evidence="1">
    <location>
        <begin position="130"/>
        <end position="259"/>
    </location>
</feature>
<dbReference type="EMBL" id="VFRP01000017">
    <property type="protein sequence ID" value="TPE49100.1"/>
    <property type="molecule type" value="Genomic_DNA"/>
</dbReference>
<feature type="compositionally biased region" description="Low complexity" evidence="1">
    <location>
        <begin position="206"/>
        <end position="225"/>
    </location>
</feature>
<proteinExistence type="predicted"/>
<organism evidence="3 4">
    <name type="scientific">Amaricoccus solimangrovi</name>
    <dbReference type="NCBI Taxonomy" id="2589815"/>
    <lineage>
        <taxon>Bacteria</taxon>
        <taxon>Pseudomonadati</taxon>
        <taxon>Pseudomonadota</taxon>
        <taxon>Alphaproteobacteria</taxon>
        <taxon>Rhodobacterales</taxon>
        <taxon>Paracoccaceae</taxon>
        <taxon>Amaricoccus</taxon>
    </lineage>
</organism>
<dbReference type="SUPFAM" id="SSF49879">
    <property type="entry name" value="SMAD/FHA domain"/>
    <property type="match status" value="1"/>
</dbReference>
<keyword evidence="4" id="KW-1185">Reference proteome</keyword>
<dbReference type="Pfam" id="PF00498">
    <property type="entry name" value="FHA"/>
    <property type="match status" value="1"/>
</dbReference>
<dbReference type="SMART" id="SM00240">
    <property type="entry name" value="FHA"/>
    <property type="match status" value="1"/>
</dbReference>
<dbReference type="AlphaFoldDB" id="A0A501WL35"/>
<name>A0A501WL35_9RHOB</name>
<gene>
    <name evidence="3" type="primary">tagH</name>
    <name evidence="3" type="ORF">FJM51_15610</name>
</gene>
<dbReference type="InterPro" id="IPR046883">
    <property type="entry name" value="T6SS_FHA_C"/>
</dbReference>
<dbReference type="Proteomes" id="UP000319255">
    <property type="component" value="Unassembled WGS sequence"/>
</dbReference>
<dbReference type="RefSeq" id="WP_140455073.1">
    <property type="nucleotide sequence ID" value="NZ_VFRP01000017.1"/>
</dbReference>
<feature type="compositionally biased region" description="Basic and acidic residues" evidence="1">
    <location>
        <begin position="180"/>
        <end position="189"/>
    </location>
</feature>
<evidence type="ECO:0000313" key="3">
    <source>
        <dbReference type="EMBL" id="TPE49100.1"/>
    </source>
</evidence>